<reference evidence="3 4" key="1">
    <citation type="journal article" date="2023" name="Sci. Data">
        <title>Genome assembly of the Korean intertidal mud-creeper Batillaria attramentaria.</title>
        <authorList>
            <person name="Patra A.K."/>
            <person name="Ho P.T."/>
            <person name="Jun S."/>
            <person name="Lee S.J."/>
            <person name="Kim Y."/>
            <person name="Won Y.J."/>
        </authorList>
    </citation>
    <scope>NUCLEOTIDE SEQUENCE [LARGE SCALE GENOMIC DNA]</scope>
    <source>
        <strain evidence="3">Wonlab-2016</strain>
    </source>
</reference>
<dbReference type="AlphaFoldDB" id="A0ABD0J8T5"/>
<dbReference type="Pfam" id="PF10545">
    <property type="entry name" value="MADF_DNA_bdg"/>
    <property type="match status" value="1"/>
</dbReference>
<evidence type="ECO:0000313" key="4">
    <source>
        <dbReference type="Proteomes" id="UP001519460"/>
    </source>
</evidence>
<organism evidence="3 4">
    <name type="scientific">Batillaria attramentaria</name>
    <dbReference type="NCBI Taxonomy" id="370345"/>
    <lineage>
        <taxon>Eukaryota</taxon>
        <taxon>Metazoa</taxon>
        <taxon>Spiralia</taxon>
        <taxon>Lophotrochozoa</taxon>
        <taxon>Mollusca</taxon>
        <taxon>Gastropoda</taxon>
        <taxon>Caenogastropoda</taxon>
        <taxon>Sorbeoconcha</taxon>
        <taxon>Cerithioidea</taxon>
        <taxon>Batillariidae</taxon>
        <taxon>Batillaria</taxon>
    </lineage>
</organism>
<name>A0ABD0J8T5_9CAEN</name>
<evidence type="ECO:0000259" key="2">
    <source>
        <dbReference type="PROSITE" id="PS51029"/>
    </source>
</evidence>
<evidence type="ECO:0000256" key="1">
    <source>
        <dbReference type="SAM" id="MobiDB-lite"/>
    </source>
</evidence>
<dbReference type="PANTHER" id="PTHR12243:SF67">
    <property type="entry name" value="COREPRESSOR OF PANGOLIN, ISOFORM A-RELATED"/>
    <property type="match status" value="1"/>
</dbReference>
<dbReference type="InterPro" id="IPR039353">
    <property type="entry name" value="TF_Adf1"/>
</dbReference>
<gene>
    <name evidence="3" type="ORF">BaRGS_00037769</name>
</gene>
<feature type="region of interest" description="Disordered" evidence="1">
    <location>
        <begin position="192"/>
        <end position="280"/>
    </location>
</feature>
<feature type="compositionally biased region" description="Polar residues" evidence="1">
    <location>
        <begin position="224"/>
        <end position="243"/>
    </location>
</feature>
<protein>
    <recommendedName>
        <fullName evidence="2">MADF domain-containing protein</fullName>
    </recommendedName>
</protein>
<feature type="compositionally biased region" description="Low complexity" evidence="1">
    <location>
        <begin position="260"/>
        <end position="270"/>
    </location>
</feature>
<evidence type="ECO:0000313" key="3">
    <source>
        <dbReference type="EMBL" id="KAK7465072.1"/>
    </source>
</evidence>
<comment type="caution">
    <text evidence="3">The sequence shown here is derived from an EMBL/GenBank/DDBJ whole genome shotgun (WGS) entry which is preliminary data.</text>
</comment>
<dbReference type="InterPro" id="IPR006578">
    <property type="entry name" value="MADF-dom"/>
</dbReference>
<proteinExistence type="predicted"/>
<feature type="domain" description="MADF" evidence="2">
    <location>
        <begin position="11"/>
        <end position="106"/>
    </location>
</feature>
<dbReference type="PANTHER" id="PTHR12243">
    <property type="entry name" value="MADF DOMAIN TRANSCRIPTION FACTOR"/>
    <property type="match status" value="1"/>
</dbReference>
<dbReference type="EMBL" id="JACVVK020000579">
    <property type="protein sequence ID" value="KAK7465072.1"/>
    <property type="molecule type" value="Genomic_DNA"/>
</dbReference>
<accession>A0ABD0J8T5</accession>
<dbReference type="PROSITE" id="PS51029">
    <property type="entry name" value="MADF"/>
    <property type="match status" value="1"/>
</dbReference>
<dbReference type="SMART" id="SM00595">
    <property type="entry name" value="MADF"/>
    <property type="match status" value="1"/>
</dbReference>
<sequence length="365" mass="41634">MATMSDSDVYRLIELVRDHPCIWDQRCQDYRNRDSAREAYIYIARSLNNGMTEQLIKAKFKSLRTHFAMKLQEYEKSKPSGSAADSVQEPTWRYFRSLLFLRPCVVSRKGRDNLLRNAHTGDEMDNLSQLTENTCSSMSQRTEYEYSDSQPQFSNSAAYVYNTPLALQIDEEEDEDNLEEASDINMLIRQTRASPPEIASNPVSRPLSTPPEHRTQPRPLSAPATLQQSPRLNSPSPKSLSTQPTPPRVRAPARESSAFQPQVPVPVRQTPPQPKKRKQEAAVDQAVSALQTLVKRRHDQPARQEQESSENDSFFQMLAKKVEKLPEDIQDTLRLEFHMKVVEETRKLRASCVAPPPASEDVHDV</sequence>
<keyword evidence="4" id="KW-1185">Reference proteome</keyword>
<dbReference type="Proteomes" id="UP001519460">
    <property type="component" value="Unassembled WGS sequence"/>
</dbReference>